<evidence type="ECO:0000313" key="2">
    <source>
        <dbReference type="Proteomes" id="UP001148629"/>
    </source>
</evidence>
<sequence length="239" mass="24431">MRLVAWGLWLASVHIAQAAVSGRHGQRVARKRQAAGEVGALKFEGLRLSYITETTTEKVTEVQTVMQTIQNEATAAAQTVTVTINAPAVTVTEVAQAPPPITVTETVTDAAVQPVTVVEVSPITIVEVSPITVAGEAPPPVTIIQTVNAPAGVVDTPQEEPVNGGGVGVSTVPIAESALPTTTFSQDPLPQSLVKESTAEESSAPGETIAPSETSAPGENTAAVPAVPATDVVSTNECC</sequence>
<organism evidence="1 2">
    <name type="scientific">Fusarium decemcellulare</name>
    <dbReference type="NCBI Taxonomy" id="57161"/>
    <lineage>
        <taxon>Eukaryota</taxon>
        <taxon>Fungi</taxon>
        <taxon>Dikarya</taxon>
        <taxon>Ascomycota</taxon>
        <taxon>Pezizomycotina</taxon>
        <taxon>Sordariomycetes</taxon>
        <taxon>Hypocreomycetidae</taxon>
        <taxon>Hypocreales</taxon>
        <taxon>Nectriaceae</taxon>
        <taxon>Fusarium</taxon>
        <taxon>Fusarium decemcellulare species complex</taxon>
    </lineage>
</organism>
<proteinExistence type="predicted"/>
<evidence type="ECO:0000313" key="1">
    <source>
        <dbReference type="EMBL" id="KAJ3518765.1"/>
    </source>
</evidence>
<dbReference type="EMBL" id="JANRMS010003334">
    <property type="protein sequence ID" value="KAJ3518765.1"/>
    <property type="molecule type" value="Genomic_DNA"/>
</dbReference>
<comment type="caution">
    <text evidence="1">The sequence shown here is derived from an EMBL/GenBank/DDBJ whole genome shotgun (WGS) entry which is preliminary data.</text>
</comment>
<accession>A0ACC1RG71</accession>
<gene>
    <name evidence="1" type="ORF">NM208_g14390</name>
</gene>
<protein>
    <submittedName>
        <fullName evidence="1">Uncharacterized protein</fullName>
    </submittedName>
</protein>
<dbReference type="Proteomes" id="UP001148629">
    <property type="component" value="Unassembled WGS sequence"/>
</dbReference>
<name>A0ACC1RG71_9HYPO</name>
<keyword evidence="2" id="KW-1185">Reference proteome</keyword>
<reference evidence="1" key="1">
    <citation type="submission" date="2022-08" db="EMBL/GenBank/DDBJ databases">
        <title>Genome Sequence of Fusarium decemcellulare.</title>
        <authorList>
            <person name="Buettner E."/>
        </authorList>
    </citation>
    <scope>NUCLEOTIDE SEQUENCE</scope>
    <source>
        <strain evidence="1">Babe19</strain>
    </source>
</reference>